<organism evidence="1 2">
    <name type="scientific">Panagrolaimus sp. JU765</name>
    <dbReference type="NCBI Taxonomy" id="591449"/>
    <lineage>
        <taxon>Eukaryota</taxon>
        <taxon>Metazoa</taxon>
        <taxon>Ecdysozoa</taxon>
        <taxon>Nematoda</taxon>
        <taxon>Chromadorea</taxon>
        <taxon>Rhabditida</taxon>
        <taxon>Tylenchina</taxon>
        <taxon>Panagrolaimomorpha</taxon>
        <taxon>Panagrolaimoidea</taxon>
        <taxon>Panagrolaimidae</taxon>
        <taxon>Panagrolaimus</taxon>
    </lineage>
</organism>
<reference evidence="2" key="1">
    <citation type="submission" date="2022-11" db="UniProtKB">
        <authorList>
            <consortium name="WormBaseParasite"/>
        </authorList>
    </citation>
    <scope>IDENTIFICATION</scope>
</reference>
<name>A0AC34PUR8_9BILA</name>
<accession>A0AC34PUR8</accession>
<dbReference type="WBParaSite" id="JU765_v2.g10143.t1">
    <property type="protein sequence ID" value="JU765_v2.g10143.t1"/>
    <property type="gene ID" value="JU765_v2.g10143"/>
</dbReference>
<protein>
    <submittedName>
        <fullName evidence="2">Protein kinase domain-containing protein</fullName>
    </submittedName>
</protein>
<dbReference type="Proteomes" id="UP000887576">
    <property type="component" value="Unplaced"/>
</dbReference>
<sequence>MFAQYVFLVALIAPALSEFTIQQEHYGHDCIDVSCPKGSFKQISHPLIKDNSKEVQCTICSQCTDYGFSVCSQFRLPSLRFKREDNDGSTCTCANSVPAGCRISDNQSREKKDPNSEIIHVCYLSTLRTPPRPLALNQKQEVIASLEEFWLESYWKEFELSNLTLFYEFEVKSPEDCDEIGNVTTFEGSENPHVCTSSLVIHMDTDDTTDESQTKPPTDPTDFFAQNDDEDYEEDGEDRPPEVEFARNVFAGAKTVKLWYTVVVKRPRQLNLLKGEHKIQDITTLLSSETLKFDLEPEIYEKTDEKEDDDDKSKDDGHDKVDKVGIEEKTDAEEDEDDGEDSDVSEYNGKEPEEDQSAETTETPSEEVETTTEQAEEEEEETSTAETTDITEDGSESSEETTEIPTVLDDDSAVNETATFFETHFGNWPLVRVGFVLTFVACVLIIAAGCCYKYRGCCCYSDRQKMATKSSNGYEYHVTGQEMVAFCKTPFSSGETFCIFFQTLSRNIYPGPTKDPGSFKSATFACFVAILIDISREFISQPTLRCLCERYAIENHQMNKICTPVPKAVQSGIVPTEDFRNAVLVDENVLDATIRELQGIAESANVGDVLAGLEREEDKKIDETNETQNLIEPESDNQDIQNFHELMRISPRLWPCRLRIDALVGTGQFGNIHKGLLIDSDRGTTHDVAVFSVKKIDQTNEKELASILNTFAETVKAGLHPNIISLLAVQQQPDRLLIVLDSLFYPDLLNVLRESRVTRYDNRLQKKTATMIGSDRLISMMLGCVYGCGHLIRHGITHPMLAATNVLVVGRALVKISGFGFANHRLLRQKQFESRPTKQRWLPPEYFVREYASPNCGQSNIWSLGVLLWEIASLGGTPYAQFPTPEAFQERIREKAAFLQPLSYCSGDFQAIIEQCCTYDREDRPDMTDVIARKLEQLSIDPEKHIDITVKDDNFNYSPVEEDLILENEYPVNLKVNISP</sequence>
<evidence type="ECO:0000313" key="2">
    <source>
        <dbReference type="WBParaSite" id="JU765_v2.g10143.t1"/>
    </source>
</evidence>
<proteinExistence type="predicted"/>
<evidence type="ECO:0000313" key="1">
    <source>
        <dbReference type="Proteomes" id="UP000887576"/>
    </source>
</evidence>